<dbReference type="Pfam" id="PF04851">
    <property type="entry name" value="ResIII"/>
    <property type="match status" value="1"/>
</dbReference>
<keyword evidence="2" id="KW-0067">ATP-binding</keyword>
<sequence length="736" mass="83742">MPIIKFHSRAEARQLFIMVKLSAVGATSLLWVQPQKRSSPIMTGSSYFSQHSSIVIKSLVEDKTKLYPHQKEGLLKILDMGVKGELLPERRRGDGGAAFLLVGVGCGKTVILQATPYLLGSHVRGRQVIFLSDNCTLRQRVMDDFPTKKAGKQYFPDQGKWPLYKYGLLNPGTPPPQIAELKPEINTYKFSIDKADILVVNRQFLINLVKNVAIDPQKVGLIVVDEAHHSAAATYRAIFNYFNQASLVFLTGTRHRGDGEPLPFVKYEIVEEEEENGRIVTKRAPRPNFEFTIQDAWKLDPPIIKKIAFSPARSEGFKVEEDGEEREYTAQDFFIKAETDRQWFRQCILANSFCEPVLDRAVEVLELKRQEKRPHRMIIRALNIPHAERLHKLCQNYDLLKGRVGLIHSQMDEYDSEGRPSDVLEKFYKDEYIALIHVSMVGEGFNEPYASVSVPLCVMRSIQKAEQEFGRIIRKVEGGIPENDADFKAENLAVVVTHEALGIAELFEKFKAGEEATAIEDDLEEEQAEFGRSRFLTDDYHAGHNLLHINSTDRLEKGDQLTVKKYDSEGKEKRYYFSVEEIIGEGTLQVAPVEENIPKDSLARKSSNIENSSTQFKGHVGLEWYLFIDGEYVTLTDYCKKEAVRRKGFKIDENGEIARLDGKKIKDFGPELYQLALEGIAREAEKIEIPYTKLVSCRPDREKEDLQKSYLKKINKAINGFLSSHAKLIAYLPSLM</sequence>
<organism evidence="2 3">
    <name type="scientific">Laspinema olomoucense D3b</name>
    <dbReference type="NCBI Taxonomy" id="2953688"/>
    <lineage>
        <taxon>Bacteria</taxon>
        <taxon>Bacillati</taxon>
        <taxon>Cyanobacteriota</taxon>
        <taxon>Cyanophyceae</taxon>
        <taxon>Oscillatoriophycideae</taxon>
        <taxon>Oscillatoriales</taxon>
        <taxon>Laspinemataceae</taxon>
        <taxon>Laspinema</taxon>
        <taxon>Laspinema olomoucense</taxon>
    </lineage>
</organism>
<dbReference type="Pfam" id="PF00271">
    <property type="entry name" value="Helicase_C"/>
    <property type="match status" value="1"/>
</dbReference>
<keyword evidence="2" id="KW-0347">Helicase</keyword>
<dbReference type="EMBL" id="JAMXFA010000001">
    <property type="protein sequence ID" value="MCT7976358.1"/>
    <property type="molecule type" value="Genomic_DNA"/>
</dbReference>
<dbReference type="SUPFAM" id="SSF52540">
    <property type="entry name" value="P-loop containing nucleoside triphosphate hydrolases"/>
    <property type="match status" value="1"/>
</dbReference>
<proteinExistence type="predicted"/>
<dbReference type="InterPro" id="IPR006935">
    <property type="entry name" value="Helicase/UvrB_N"/>
</dbReference>
<evidence type="ECO:0000259" key="1">
    <source>
        <dbReference type="PROSITE" id="PS51192"/>
    </source>
</evidence>
<gene>
    <name evidence="2" type="ORF">NG792_01305</name>
</gene>
<dbReference type="SMART" id="SM00487">
    <property type="entry name" value="DEXDc"/>
    <property type="match status" value="1"/>
</dbReference>
<dbReference type="GO" id="GO:0004386">
    <property type="term" value="F:helicase activity"/>
    <property type="evidence" value="ECO:0007669"/>
    <property type="project" value="UniProtKB-KW"/>
</dbReference>
<dbReference type="InterPro" id="IPR050742">
    <property type="entry name" value="Helicase_Restrict-Modif_Enz"/>
</dbReference>
<dbReference type="Gene3D" id="3.40.50.300">
    <property type="entry name" value="P-loop containing nucleotide triphosphate hydrolases"/>
    <property type="match status" value="2"/>
</dbReference>
<evidence type="ECO:0000313" key="2">
    <source>
        <dbReference type="EMBL" id="MCT7976358.1"/>
    </source>
</evidence>
<feature type="domain" description="Helicase ATP-binding" evidence="1">
    <location>
        <begin position="87"/>
        <end position="272"/>
    </location>
</feature>
<dbReference type="PROSITE" id="PS51192">
    <property type="entry name" value="HELICASE_ATP_BIND_1"/>
    <property type="match status" value="1"/>
</dbReference>
<evidence type="ECO:0000313" key="3">
    <source>
        <dbReference type="Proteomes" id="UP001525961"/>
    </source>
</evidence>
<name>A0ABT2N101_9CYAN</name>
<dbReference type="InterPro" id="IPR001650">
    <property type="entry name" value="Helicase_C-like"/>
</dbReference>
<dbReference type="Proteomes" id="UP001525961">
    <property type="component" value="Unassembled WGS sequence"/>
</dbReference>
<protein>
    <submittedName>
        <fullName evidence="2">DEAD/DEAH box helicase family protein</fullName>
    </submittedName>
</protein>
<comment type="caution">
    <text evidence="2">The sequence shown here is derived from an EMBL/GenBank/DDBJ whole genome shotgun (WGS) entry which is preliminary data.</text>
</comment>
<keyword evidence="2" id="KW-0547">Nucleotide-binding</keyword>
<keyword evidence="3" id="KW-1185">Reference proteome</keyword>
<keyword evidence="2" id="KW-0378">Hydrolase</keyword>
<accession>A0ABT2N101</accession>
<dbReference type="InterPro" id="IPR027417">
    <property type="entry name" value="P-loop_NTPase"/>
</dbReference>
<reference evidence="2 3" key="1">
    <citation type="journal article" date="2022" name="Front. Microbiol.">
        <title>High genomic differentiation and limited gene flow indicate recent cryptic speciation within the genus Laspinema (cyanobacteria).</title>
        <authorList>
            <person name="Stanojkovic A."/>
            <person name="Skoupy S."/>
            <person name="Skaloud P."/>
            <person name="Dvorak P."/>
        </authorList>
    </citation>
    <scope>NUCLEOTIDE SEQUENCE [LARGE SCALE GENOMIC DNA]</scope>
    <source>
        <strain evidence="2 3">D3b</strain>
    </source>
</reference>
<dbReference type="InterPro" id="IPR014001">
    <property type="entry name" value="Helicase_ATP-bd"/>
</dbReference>
<dbReference type="PANTHER" id="PTHR47396:SF1">
    <property type="entry name" value="ATP-DEPENDENT HELICASE IRC3-RELATED"/>
    <property type="match status" value="1"/>
</dbReference>
<dbReference type="PANTHER" id="PTHR47396">
    <property type="entry name" value="TYPE I RESTRICTION ENZYME ECOKI R PROTEIN"/>
    <property type="match status" value="1"/>
</dbReference>